<sequence length="308" mass="33708">MDRVWVPERHELEAFLVLAEELHFGRTAERLRLSQARVSQVIKKLERGVGAPLFERTSRRVALTPLGARLRDDLQPLYRGLGEAMARARATARGVDGILHVGFLGIGAGELTSSIMDLFRTRHPGCEIQMHETHFADPLGPLRSAEVDVLITRLPVEEPDLVVGPVVLSEPRVLAVPAHHPFARRASVSLEDLADVTVFGVTGAAPEYWWDFHVPRSTPSGRPIRRGQDVATFQELLALIATGQGVSPMAASSERYYARPDIAFVPLRDAPHTDVAVVWRVAGATARVRAFVQAAHDAVVANGGPARF</sequence>
<dbReference type="GO" id="GO:0003700">
    <property type="term" value="F:DNA-binding transcription factor activity"/>
    <property type="evidence" value="ECO:0007669"/>
    <property type="project" value="InterPro"/>
</dbReference>
<proteinExistence type="inferred from homology"/>
<evidence type="ECO:0000256" key="3">
    <source>
        <dbReference type="ARBA" id="ARBA00023125"/>
    </source>
</evidence>
<dbReference type="InterPro" id="IPR036388">
    <property type="entry name" value="WH-like_DNA-bd_sf"/>
</dbReference>
<accession>A0A1H1DCR6</accession>
<dbReference type="Proteomes" id="UP000217103">
    <property type="component" value="Unassembled WGS sequence"/>
</dbReference>
<dbReference type="STRING" id="35622.SAMN04489764_1940"/>
<dbReference type="PROSITE" id="PS50931">
    <property type="entry name" value="HTH_LYSR"/>
    <property type="match status" value="1"/>
</dbReference>
<protein>
    <submittedName>
        <fullName evidence="6">DNA-binding transcriptional regulator, LysR family</fullName>
    </submittedName>
</protein>
<evidence type="ECO:0000313" key="6">
    <source>
        <dbReference type="EMBL" id="SDQ74204.1"/>
    </source>
</evidence>
<dbReference type="InterPro" id="IPR000847">
    <property type="entry name" value="LysR_HTH_N"/>
</dbReference>
<dbReference type="AlphaFoldDB" id="A0A1H1DCR6"/>
<reference evidence="6 7" key="1">
    <citation type="submission" date="2016-10" db="EMBL/GenBank/DDBJ databases">
        <authorList>
            <person name="de Groot N.N."/>
        </authorList>
    </citation>
    <scope>NUCLEOTIDE SEQUENCE [LARGE SCALE GENOMIC DNA]</scope>
    <source>
        <strain evidence="6 7">DSM 43794</strain>
    </source>
</reference>
<dbReference type="SUPFAM" id="SSF53850">
    <property type="entry name" value="Periplasmic binding protein-like II"/>
    <property type="match status" value="1"/>
</dbReference>
<evidence type="ECO:0000256" key="4">
    <source>
        <dbReference type="ARBA" id="ARBA00023163"/>
    </source>
</evidence>
<dbReference type="CDD" id="cd08414">
    <property type="entry name" value="PBP2_LTTR_aromatics_like"/>
    <property type="match status" value="1"/>
</dbReference>
<gene>
    <name evidence="6" type="ORF">SAMN04489764_1940</name>
</gene>
<evidence type="ECO:0000256" key="1">
    <source>
        <dbReference type="ARBA" id="ARBA00009437"/>
    </source>
</evidence>
<feature type="domain" description="HTH lysR-type" evidence="5">
    <location>
        <begin position="12"/>
        <end position="64"/>
    </location>
</feature>
<dbReference type="Gene3D" id="1.10.10.10">
    <property type="entry name" value="Winged helix-like DNA-binding domain superfamily/Winged helix DNA-binding domain"/>
    <property type="match status" value="1"/>
</dbReference>
<dbReference type="EMBL" id="FNKK01000002">
    <property type="protein sequence ID" value="SDQ74204.1"/>
    <property type="molecule type" value="Genomic_DNA"/>
</dbReference>
<evidence type="ECO:0000313" key="7">
    <source>
        <dbReference type="Proteomes" id="UP000217103"/>
    </source>
</evidence>
<comment type="similarity">
    <text evidence="1">Belongs to the LysR transcriptional regulatory family.</text>
</comment>
<dbReference type="GO" id="GO:0003677">
    <property type="term" value="F:DNA binding"/>
    <property type="evidence" value="ECO:0007669"/>
    <property type="project" value="UniProtKB-KW"/>
</dbReference>
<dbReference type="InterPro" id="IPR005119">
    <property type="entry name" value="LysR_subst-bd"/>
</dbReference>
<dbReference type="PANTHER" id="PTHR30346">
    <property type="entry name" value="TRANSCRIPTIONAL DUAL REGULATOR HCAR-RELATED"/>
    <property type="match status" value="1"/>
</dbReference>
<dbReference type="SUPFAM" id="SSF46785">
    <property type="entry name" value="Winged helix' DNA-binding domain"/>
    <property type="match status" value="1"/>
</dbReference>
<dbReference type="InterPro" id="IPR036390">
    <property type="entry name" value="WH_DNA-bd_sf"/>
</dbReference>
<dbReference type="Gene3D" id="3.40.190.10">
    <property type="entry name" value="Periplasmic binding protein-like II"/>
    <property type="match status" value="2"/>
</dbReference>
<keyword evidence="4" id="KW-0804">Transcription</keyword>
<dbReference type="PANTHER" id="PTHR30346:SF0">
    <property type="entry name" value="HCA OPERON TRANSCRIPTIONAL ACTIVATOR HCAR"/>
    <property type="match status" value="1"/>
</dbReference>
<organism evidence="6 7">
    <name type="scientific">Thermostaphylospora chromogena</name>
    <dbReference type="NCBI Taxonomy" id="35622"/>
    <lineage>
        <taxon>Bacteria</taxon>
        <taxon>Bacillati</taxon>
        <taxon>Actinomycetota</taxon>
        <taxon>Actinomycetes</taxon>
        <taxon>Streptosporangiales</taxon>
        <taxon>Thermomonosporaceae</taxon>
        <taxon>Thermostaphylospora</taxon>
    </lineage>
</organism>
<evidence type="ECO:0000256" key="2">
    <source>
        <dbReference type="ARBA" id="ARBA00023015"/>
    </source>
</evidence>
<keyword evidence="2" id="KW-0805">Transcription regulation</keyword>
<dbReference type="GO" id="GO:0032993">
    <property type="term" value="C:protein-DNA complex"/>
    <property type="evidence" value="ECO:0007669"/>
    <property type="project" value="TreeGrafter"/>
</dbReference>
<name>A0A1H1DCR6_9ACTN</name>
<keyword evidence="7" id="KW-1185">Reference proteome</keyword>
<dbReference type="RefSeq" id="WP_207549925.1">
    <property type="nucleotide sequence ID" value="NZ_FNKK01000002.1"/>
</dbReference>
<evidence type="ECO:0000259" key="5">
    <source>
        <dbReference type="PROSITE" id="PS50931"/>
    </source>
</evidence>
<dbReference type="Pfam" id="PF00126">
    <property type="entry name" value="HTH_1"/>
    <property type="match status" value="1"/>
</dbReference>
<dbReference type="PRINTS" id="PR00039">
    <property type="entry name" value="HTHLYSR"/>
</dbReference>
<keyword evidence="3 6" id="KW-0238">DNA-binding</keyword>
<dbReference type="Pfam" id="PF03466">
    <property type="entry name" value="LysR_substrate"/>
    <property type="match status" value="1"/>
</dbReference>